<dbReference type="PROSITE" id="PS51318">
    <property type="entry name" value="TAT"/>
    <property type="match status" value="1"/>
</dbReference>
<dbReference type="Proteomes" id="UP001597373">
    <property type="component" value="Unassembled WGS sequence"/>
</dbReference>
<sequence>MIELAKNLLSRTSRRAFIGLAVGAMGMLAAGSSGAQAQSGAAVATAQRIAQHFSNVKTMMGSFAQFGPRGEQSEGKFYIERPGKLRFDYEGNARFRVISDGTTVVLENRKLNTADIYSLNQTPLKLLLADRIDLSGGRLQGVQQDDDAVTIRLVDKQIFGNSTITMTFDAKTYDLRQWTVTDAQGKDTTVVIYDVQQGVTFDKSVFYIDYRRVNAMSQNQR</sequence>
<comment type="caution">
    <text evidence="3">The sequence shown here is derived from an EMBL/GenBank/DDBJ whole genome shotgun (WGS) entry which is preliminary data.</text>
</comment>
<dbReference type="Gene3D" id="2.50.20.10">
    <property type="entry name" value="Lipoprotein localisation LolA/LolB/LppX"/>
    <property type="match status" value="1"/>
</dbReference>
<keyword evidence="1 2" id="KW-0732">Signal</keyword>
<dbReference type="InterPro" id="IPR004564">
    <property type="entry name" value="OM_lipoprot_carrier_LolA-like"/>
</dbReference>
<evidence type="ECO:0000256" key="2">
    <source>
        <dbReference type="SAM" id="SignalP"/>
    </source>
</evidence>
<organism evidence="3 4">
    <name type="scientific">Chelativorans composti</name>
    <dbReference type="NCBI Taxonomy" id="768533"/>
    <lineage>
        <taxon>Bacteria</taxon>
        <taxon>Pseudomonadati</taxon>
        <taxon>Pseudomonadota</taxon>
        <taxon>Alphaproteobacteria</taxon>
        <taxon>Hyphomicrobiales</taxon>
        <taxon>Phyllobacteriaceae</taxon>
        <taxon>Chelativorans</taxon>
    </lineage>
</organism>
<evidence type="ECO:0000256" key="1">
    <source>
        <dbReference type="ARBA" id="ARBA00022729"/>
    </source>
</evidence>
<keyword evidence="4" id="KW-1185">Reference proteome</keyword>
<dbReference type="Pfam" id="PF03548">
    <property type="entry name" value="LolA"/>
    <property type="match status" value="1"/>
</dbReference>
<dbReference type="CDD" id="cd16325">
    <property type="entry name" value="LolA"/>
    <property type="match status" value="1"/>
</dbReference>
<dbReference type="EMBL" id="JBHUIR010000021">
    <property type="protein sequence ID" value="MFD2259571.1"/>
    <property type="molecule type" value="Genomic_DNA"/>
</dbReference>
<dbReference type="SUPFAM" id="SSF89392">
    <property type="entry name" value="Prokaryotic lipoproteins and lipoprotein localization factors"/>
    <property type="match status" value="1"/>
</dbReference>
<dbReference type="InterPro" id="IPR006311">
    <property type="entry name" value="TAT_signal"/>
</dbReference>
<feature type="chain" id="PRO_5047384073" evidence="2">
    <location>
        <begin position="38"/>
        <end position="221"/>
    </location>
</feature>
<evidence type="ECO:0000313" key="3">
    <source>
        <dbReference type="EMBL" id="MFD2259571.1"/>
    </source>
</evidence>
<proteinExistence type="predicted"/>
<name>A0ABW5DGC6_9HYPH</name>
<protein>
    <submittedName>
        <fullName evidence="3">Outer-membrane lipoprotein carrier protein LolA</fullName>
    </submittedName>
</protein>
<feature type="signal peptide" evidence="2">
    <location>
        <begin position="1"/>
        <end position="37"/>
    </location>
</feature>
<dbReference type="PANTHER" id="PTHR35869">
    <property type="entry name" value="OUTER-MEMBRANE LIPOPROTEIN CARRIER PROTEIN"/>
    <property type="match status" value="1"/>
</dbReference>
<dbReference type="InterPro" id="IPR029046">
    <property type="entry name" value="LolA/LolB/LppX"/>
</dbReference>
<dbReference type="RefSeq" id="WP_378188379.1">
    <property type="nucleotide sequence ID" value="NZ_BAABGS010000020.1"/>
</dbReference>
<gene>
    <name evidence="3" type="ORF">ACFSMZ_07305</name>
</gene>
<accession>A0ABW5DGC6</accession>
<evidence type="ECO:0000313" key="4">
    <source>
        <dbReference type="Proteomes" id="UP001597373"/>
    </source>
</evidence>
<reference evidence="4" key="1">
    <citation type="journal article" date="2019" name="Int. J. Syst. Evol. Microbiol.">
        <title>The Global Catalogue of Microorganisms (GCM) 10K type strain sequencing project: providing services to taxonomists for standard genome sequencing and annotation.</title>
        <authorList>
            <consortium name="The Broad Institute Genomics Platform"/>
            <consortium name="The Broad Institute Genome Sequencing Center for Infectious Disease"/>
            <person name="Wu L."/>
            <person name="Ma J."/>
        </authorList>
    </citation>
    <scope>NUCLEOTIDE SEQUENCE [LARGE SCALE GENOMIC DNA]</scope>
    <source>
        <strain evidence="4">KCTC 23707</strain>
    </source>
</reference>
<dbReference type="PANTHER" id="PTHR35869:SF1">
    <property type="entry name" value="OUTER-MEMBRANE LIPOPROTEIN CARRIER PROTEIN"/>
    <property type="match status" value="1"/>
</dbReference>
<keyword evidence="3" id="KW-0449">Lipoprotein</keyword>